<dbReference type="EMBL" id="SMAO01000004">
    <property type="protein sequence ID" value="TCT21364.1"/>
    <property type="molecule type" value="Genomic_DNA"/>
</dbReference>
<evidence type="ECO:0000256" key="2">
    <source>
        <dbReference type="SAM" id="SignalP"/>
    </source>
</evidence>
<evidence type="ECO:0000313" key="4">
    <source>
        <dbReference type="Proteomes" id="UP000295717"/>
    </source>
</evidence>
<dbReference type="OrthoDB" id="5768110at2"/>
<accession>A0A4R3MYA1</accession>
<reference evidence="3 4" key="1">
    <citation type="submission" date="2019-03" db="EMBL/GenBank/DDBJ databases">
        <title>Genomic Encyclopedia of Type Strains, Phase IV (KMG-IV): sequencing the most valuable type-strain genomes for metagenomic binning, comparative biology and taxonomic classification.</title>
        <authorList>
            <person name="Goeker M."/>
        </authorList>
    </citation>
    <scope>NUCLEOTIDE SEQUENCE [LARGE SCALE GENOMIC DNA]</scope>
    <source>
        <strain evidence="3 4">DSM 13587</strain>
    </source>
</reference>
<sequence>MHRHHSIQSSVTVLLTLAIAMPGAAFAYGKEDAIRDCESRLRSEYHLNDLRDATAEKIMDSDHHYKVQGMAKVDGDRHAWSCEVKNRHVTTAEYSGPKPKGMGTAEKLAVGAAAAIAVGIAASEASKHPSTETHHTGHGGSGAAALQDLVGARASSGEAELESRGYEFISTEKGGDSAYSTWLKGSHCVTARTVDGHYRSIVDVTMADCE</sequence>
<keyword evidence="4" id="KW-1185">Reference proteome</keyword>
<name>A0A4R3MYA1_9GAMM</name>
<feature type="chain" id="PRO_5020583477" description="YpeB-like protein with protease inhibitory function" evidence="2">
    <location>
        <begin position="28"/>
        <end position="210"/>
    </location>
</feature>
<feature type="signal peptide" evidence="2">
    <location>
        <begin position="1"/>
        <end position="27"/>
    </location>
</feature>
<evidence type="ECO:0000313" key="3">
    <source>
        <dbReference type="EMBL" id="TCT21364.1"/>
    </source>
</evidence>
<gene>
    <name evidence="3" type="ORF">EDC35_104219</name>
</gene>
<keyword evidence="2" id="KW-0732">Signal</keyword>
<evidence type="ECO:0008006" key="5">
    <source>
        <dbReference type="Google" id="ProtNLM"/>
    </source>
</evidence>
<dbReference type="RefSeq" id="WP_132976960.1">
    <property type="nucleotide sequence ID" value="NZ_SMAO01000004.1"/>
</dbReference>
<feature type="region of interest" description="Disordered" evidence="1">
    <location>
        <begin position="124"/>
        <end position="143"/>
    </location>
</feature>
<feature type="compositionally biased region" description="Basic and acidic residues" evidence="1">
    <location>
        <begin position="125"/>
        <end position="135"/>
    </location>
</feature>
<dbReference type="Proteomes" id="UP000295717">
    <property type="component" value="Unassembled WGS sequence"/>
</dbReference>
<organism evidence="3 4">
    <name type="scientific">Thiobaca trueperi</name>
    <dbReference type="NCBI Taxonomy" id="127458"/>
    <lineage>
        <taxon>Bacteria</taxon>
        <taxon>Pseudomonadati</taxon>
        <taxon>Pseudomonadota</taxon>
        <taxon>Gammaproteobacteria</taxon>
        <taxon>Chromatiales</taxon>
        <taxon>Chromatiaceae</taxon>
        <taxon>Thiobaca</taxon>
    </lineage>
</organism>
<protein>
    <recommendedName>
        <fullName evidence="5">YpeB-like protein with protease inhibitory function</fullName>
    </recommendedName>
</protein>
<dbReference type="AlphaFoldDB" id="A0A4R3MYA1"/>
<evidence type="ECO:0000256" key="1">
    <source>
        <dbReference type="SAM" id="MobiDB-lite"/>
    </source>
</evidence>
<proteinExistence type="predicted"/>
<comment type="caution">
    <text evidence="3">The sequence shown here is derived from an EMBL/GenBank/DDBJ whole genome shotgun (WGS) entry which is preliminary data.</text>
</comment>